<evidence type="ECO:0000313" key="2">
    <source>
        <dbReference type="Proteomes" id="UP000188532"/>
    </source>
</evidence>
<dbReference type="AlphaFoldDB" id="A0A1V3WEE1"/>
<proteinExistence type="predicted"/>
<evidence type="ECO:0000313" key="1">
    <source>
        <dbReference type="EMBL" id="OOK65285.1"/>
    </source>
</evidence>
<reference evidence="1 2" key="1">
    <citation type="submission" date="2017-02" db="EMBL/GenBank/DDBJ databases">
        <title>Complete genome sequences of Mycobacterium kansasii strains isolated from rhesus macaques.</title>
        <authorList>
            <person name="Panda A."/>
            <person name="Nagaraj S."/>
            <person name="Zhao X."/>
            <person name="Tettelin H."/>
            <person name="Detolla L.J."/>
        </authorList>
    </citation>
    <scope>NUCLEOTIDE SEQUENCE [LARGE SCALE GENOMIC DNA]</scope>
    <source>
        <strain evidence="1 2">11-3469</strain>
    </source>
</reference>
<dbReference type="EMBL" id="MVBN01000011">
    <property type="protein sequence ID" value="OOK65285.1"/>
    <property type="molecule type" value="Genomic_DNA"/>
</dbReference>
<dbReference type="Proteomes" id="UP000188532">
    <property type="component" value="Unassembled WGS sequence"/>
</dbReference>
<sequence length="51" mass="5175">MIVAFTDGGTPWPARRLPVPLVVALIGAHAVDTAPAWAKTVRVTPAAAVAA</sequence>
<gene>
    <name evidence="1" type="ORF">BZL29_7930</name>
</gene>
<name>A0A1V3WEE1_MYCKA</name>
<comment type="caution">
    <text evidence="1">The sequence shown here is derived from an EMBL/GenBank/DDBJ whole genome shotgun (WGS) entry which is preliminary data.</text>
</comment>
<accession>A0A1V3WEE1</accession>
<protein>
    <submittedName>
        <fullName evidence="1">Uncharacterized protein</fullName>
    </submittedName>
</protein>
<organism evidence="1 2">
    <name type="scientific">Mycobacterium kansasii</name>
    <dbReference type="NCBI Taxonomy" id="1768"/>
    <lineage>
        <taxon>Bacteria</taxon>
        <taxon>Bacillati</taxon>
        <taxon>Actinomycetota</taxon>
        <taxon>Actinomycetes</taxon>
        <taxon>Mycobacteriales</taxon>
        <taxon>Mycobacteriaceae</taxon>
        <taxon>Mycobacterium</taxon>
    </lineage>
</organism>